<evidence type="ECO:0000259" key="1">
    <source>
        <dbReference type="PROSITE" id="PS50801"/>
    </source>
</evidence>
<dbReference type="PROSITE" id="PS50801">
    <property type="entry name" value="STAS"/>
    <property type="match status" value="1"/>
</dbReference>
<dbReference type="EMBL" id="CP005745">
    <property type="protein sequence ID" value="AHH10997.1"/>
    <property type="molecule type" value="Genomic_DNA"/>
</dbReference>
<evidence type="ECO:0000313" key="3">
    <source>
        <dbReference type="Proteomes" id="UP000019330"/>
    </source>
</evidence>
<dbReference type="InterPro" id="IPR002645">
    <property type="entry name" value="STAS_dom"/>
</dbReference>
<evidence type="ECO:0000313" key="2">
    <source>
        <dbReference type="EMBL" id="AHH10997.1"/>
    </source>
</evidence>
<organism evidence="2 3">
    <name type="scientific">Borrelia coriaceae ATCC 43381</name>
    <dbReference type="NCBI Taxonomy" id="1408429"/>
    <lineage>
        <taxon>Bacteria</taxon>
        <taxon>Pseudomonadati</taxon>
        <taxon>Spirochaetota</taxon>
        <taxon>Spirochaetia</taxon>
        <taxon>Spirochaetales</taxon>
        <taxon>Borreliaceae</taxon>
        <taxon>Borrelia</taxon>
    </lineage>
</organism>
<dbReference type="Pfam" id="PF01740">
    <property type="entry name" value="STAS"/>
    <property type="match status" value="1"/>
</dbReference>
<dbReference type="InterPro" id="IPR036513">
    <property type="entry name" value="STAS_dom_sf"/>
</dbReference>
<protein>
    <submittedName>
        <fullName evidence="2">STAS superfamily protein</fullName>
    </submittedName>
</protein>
<gene>
    <name evidence="2" type="ORF">BCO_0035600</name>
</gene>
<dbReference type="AlphaFoldDB" id="W5SVU5"/>
<dbReference type="HOGENOM" id="CLU_130803_0_0_12"/>
<dbReference type="PATRIC" id="fig|1313292.3.peg.866"/>
<dbReference type="eggNOG" id="COG1366">
    <property type="taxonomic scope" value="Bacteria"/>
</dbReference>
<reference evidence="2" key="1">
    <citation type="submission" date="2013-04" db="EMBL/GenBank/DDBJ databases">
        <title>Comparative Genomics of Relapsing Fever Spirochetes.</title>
        <authorList>
            <person name="Schwan T.G."/>
            <person name="Raffel S.J."/>
            <person name="Porcella S.F."/>
            <person name="Martens C.A."/>
            <person name="Bruno D.P."/>
            <person name="Ricklefs S.M."/>
            <person name="Barbian K.B."/>
        </authorList>
    </citation>
    <scope>NUCLEOTIDE SEQUENCE [LARGE SCALE GENOMIC DNA]</scope>
    <source>
        <strain evidence="2">Co53</strain>
    </source>
</reference>
<dbReference type="Gene3D" id="3.30.750.24">
    <property type="entry name" value="STAS domain"/>
    <property type="match status" value="1"/>
</dbReference>
<sequence length="187" mass="22180">MILLKLYNILKSIKKEYTMEKDTLKSNIFYICKDDSVFIKLINRLTALYSVSFKIFIKNIFINNNNKINKLYIDLSETKYLDSTFMGVLIYIDNKSNEYNKSFKIINSSKEALQNLQSLGLEKILKIEYREEKLQKSDMKEYFCLNAHKNTIFNSILKSHILLSSLNRNNKKEFCTLIKRIKKENNN</sequence>
<proteinExistence type="predicted"/>
<dbReference type="CDD" id="cd07043">
    <property type="entry name" value="STAS_anti-anti-sigma_factors"/>
    <property type="match status" value="1"/>
</dbReference>
<feature type="domain" description="STAS" evidence="1">
    <location>
        <begin position="71"/>
        <end position="126"/>
    </location>
</feature>
<dbReference type="STRING" id="1313292.BCO_0035600"/>
<name>W5SVU5_9SPIR</name>
<dbReference type="SUPFAM" id="SSF52091">
    <property type="entry name" value="SpoIIaa-like"/>
    <property type="match status" value="1"/>
</dbReference>
<accession>W5SVU5</accession>
<keyword evidence="3" id="KW-1185">Reference proteome</keyword>
<dbReference type="Proteomes" id="UP000019330">
    <property type="component" value="Chromosome"/>
</dbReference>